<feature type="transmembrane region" description="Helical" evidence="1">
    <location>
        <begin position="122"/>
        <end position="144"/>
    </location>
</feature>
<name>A0A1F5KKD0_9BACT</name>
<evidence type="ECO:0000313" key="3">
    <source>
        <dbReference type="Proteomes" id="UP000177328"/>
    </source>
</evidence>
<feature type="transmembrane region" description="Helical" evidence="1">
    <location>
        <begin position="72"/>
        <end position="90"/>
    </location>
</feature>
<feature type="transmembrane region" description="Helical" evidence="1">
    <location>
        <begin position="316"/>
        <end position="335"/>
    </location>
</feature>
<organism evidence="2 3">
    <name type="scientific">Candidatus Daviesbacteria bacterium RIFCSPHIGHO2_02_FULL_43_12</name>
    <dbReference type="NCBI Taxonomy" id="1797776"/>
    <lineage>
        <taxon>Bacteria</taxon>
        <taxon>Candidatus Daviesiibacteriota</taxon>
    </lineage>
</organism>
<evidence type="ECO:0008006" key="4">
    <source>
        <dbReference type="Google" id="ProtNLM"/>
    </source>
</evidence>
<gene>
    <name evidence="2" type="ORF">A3D25_02395</name>
</gene>
<evidence type="ECO:0000256" key="1">
    <source>
        <dbReference type="SAM" id="Phobius"/>
    </source>
</evidence>
<keyword evidence="1" id="KW-0472">Membrane</keyword>
<proteinExistence type="predicted"/>
<feature type="transmembrane region" description="Helical" evidence="1">
    <location>
        <begin position="214"/>
        <end position="234"/>
    </location>
</feature>
<feature type="transmembrane region" description="Helical" evidence="1">
    <location>
        <begin position="179"/>
        <end position="207"/>
    </location>
</feature>
<keyword evidence="1" id="KW-1133">Transmembrane helix</keyword>
<feature type="transmembrane region" description="Helical" evidence="1">
    <location>
        <begin position="355"/>
        <end position="378"/>
    </location>
</feature>
<evidence type="ECO:0000313" key="2">
    <source>
        <dbReference type="EMBL" id="OGE41352.1"/>
    </source>
</evidence>
<accession>A0A1F5KKD0</accession>
<dbReference type="AlphaFoldDB" id="A0A1F5KKD0"/>
<comment type="caution">
    <text evidence="2">The sequence shown here is derived from an EMBL/GenBank/DDBJ whole genome shotgun (WGS) entry which is preliminary data.</text>
</comment>
<dbReference type="EMBL" id="MFDD01000002">
    <property type="protein sequence ID" value="OGE41352.1"/>
    <property type="molecule type" value="Genomic_DNA"/>
</dbReference>
<protein>
    <recommendedName>
        <fullName evidence="4">Membrane protein 6-pyruvoyl-tetrahydropterin synthase-related domain-containing protein</fullName>
    </recommendedName>
</protein>
<feature type="transmembrane region" description="Helical" evidence="1">
    <location>
        <begin position="288"/>
        <end position="309"/>
    </location>
</feature>
<feature type="transmembrane region" description="Helical" evidence="1">
    <location>
        <begin position="97"/>
        <end position="116"/>
    </location>
</feature>
<keyword evidence="1" id="KW-0812">Transmembrane</keyword>
<feature type="transmembrane region" description="Helical" evidence="1">
    <location>
        <begin position="385"/>
        <end position="402"/>
    </location>
</feature>
<feature type="transmembrane region" description="Helical" evidence="1">
    <location>
        <begin position="533"/>
        <end position="551"/>
    </location>
</feature>
<sequence length="569" mass="65275">MRFPNLKKSTLFVLGLIITCALLWPLLAAPYFTHHDDVQVIRLFEMNKCIQDSQIPCRWVPDLGGLYGYPMFNYYAPLPYYFGLLVYWITQTLTISAKVMFGVAFVMSYVFMYLAGRKLWGNAGGFVSGVFYSLAPYHSVLLFVRGAMGELWGVMCFPAILWALLRLKEKQSLGNLLTSAFFIGLLLVSHNISVLMFLPSLLILVGLFKEKLRFLKYFVLACVLGLGLSAFYLLPMVVEKNLVHVDTTTMGYFSYTEHFKGLRKLFLDHSWGWGASVREVPGGEKDGLSFQIGYIHLLGWALSLYTAFVLRRKNRFLSTFIFTCTFLILGAVFMVNPQSVWVWKLFDPVLKYLQFPWRFLSLIIFFISLVSGSISVVLKGKFQKFVIAGLVLICLIINFSYFRPQKLLFVSDQVLLSEPNWTNLINRSIFDYLPIYAVAPPAKLAATRFEVITGDTKIEDFKEGSNWISFKTQTLTHSILRISQYYFPNWRIFIDGKETKIDYTNPLGLMTIIVGVGNHKVDARLYDTPIRTIGNLVTLVSFGIFCLLFLFQLKVVRVRLIYYLKGLYR</sequence>
<reference evidence="2 3" key="1">
    <citation type="journal article" date="2016" name="Nat. Commun.">
        <title>Thousands of microbial genomes shed light on interconnected biogeochemical processes in an aquifer system.</title>
        <authorList>
            <person name="Anantharaman K."/>
            <person name="Brown C.T."/>
            <person name="Hug L.A."/>
            <person name="Sharon I."/>
            <person name="Castelle C.J."/>
            <person name="Probst A.J."/>
            <person name="Thomas B.C."/>
            <person name="Singh A."/>
            <person name="Wilkins M.J."/>
            <person name="Karaoz U."/>
            <person name="Brodie E.L."/>
            <person name="Williams K.H."/>
            <person name="Hubbard S.S."/>
            <person name="Banfield J.F."/>
        </authorList>
    </citation>
    <scope>NUCLEOTIDE SEQUENCE [LARGE SCALE GENOMIC DNA]</scope>
</reference>
<feature type="transmembrane region" description="Helical" evidence="1">
    <location>
        <begin position="151"/>
        <end position="167"/>
    </location>
</feature>
<dbReference type="Proteomes" id="UP000177328">
    <property type="component" value="Unassembled WGS sequence"/>
</dbReference>